<keyword evidence="5" id="KW-1185">Reference proteome</keyword>
<feature type="transmembrane region" description="Helical" evidence="2">
    <location>
        <begin position="33"/>
        <end position="53"/>
    </location>
</feature>
<dbReference type="AlphaFoldDB" id="A0A9P6DJU3"/>
<comment type="caution">
    <text evidence="4">The sequence shown here is derived from an EMBL/GenBank/DDBJ whole genome shotgun (WGS) entry which is preliminary data.</text>
</comment>
<evidence type="ECO:0000259" key="3">
    <source>
        <dbReference type="Pfam" id="PF18803"/>
    </source>
</evidence>
<keyword evidence="2" id="KW-0472">Membrane</keyword>
<dbReference type="InterPro" id="IPR041457">
    <property type="entry name" value="CxC2_KDZ-assoc"/>
</dbReference>
<evidence type="ECO:0000313" key="5">
    <source>
        <dbReference type="Proteomes" id="UP000807025"/>
    </source>
</evidence>
<sequence>MIKIDQSSKLSFSVFVSIRVEPWSLSLYNGTPLTSKFLSVVLVLFVVATFGMGKRKASQMRMSYPDTVSPVQSTSIQFHCTSRGRFSQRVQVSEDIAEPDLSPGNGNEPSTSSTASTEEPPAEPPWSDDFFANEAFISNDPTGVLHTQSGPHGTATSFLEDYLIYRQSILDELILQDGRMGASACSECLASDMLYQCQDCFHPRLRCRSCILEAHPHLPLHRLLRWDDGYFTECSLRSLGMVISLNHGGDRCPGAAENVCDFVIIDTMGVHILDLSVCKCYQTGLPSTLRDQLLRHRLFPATLKIPRAAFMFNFLNTFHLLTLQSKIAAYDFYRATEQQTDNAGDYYERFLDVMRVWRNLMSAKRSGRGHDPRGMAETTPGQCAVECLACPHPDVNLPHDWASAPPQQRWIYSLILTMDANFRLKNRERLTKHDVSLADGWGHWVPQG</sequence>
<feature type="compositionally biased region" description="Low complexity" evidence="1">
    <location>
        <begin position="108"/>
        <end position="119"/>
    </location>
</feature>
<evidence type="ECO:0000256" key="2">
    <source>
        <dbReference type="SAM" id="Phobius"/>
    </source>
</evidence>
<evidence type="ECO:0000313" key="4">
    <source>
        <dbReference type="EMBL" id="KAF9501459.1"/>
    </source>
</evidence>
<reference evidence="4" key="1">
    <citation type="submission" date="2020-11" db="EMBL/GenBank/DDBJ databases">
        <authorList>
            <consortium name="DOE Joint Genome Institute"/>
            <person name="Ahrendt S."/>
            <person name="Riley R."/>
            <person name="Andreopoulos W."/>
            <person name="Labutti K."/>
            <person name="Pangilinan J."/>
            <person name="Ruiz-Duenas F.J."/>
            <person name="Barrasa J.M."/>
            <person name="Sanchez-Garcia M."/>
            <person name="Camarero S."/>
            <person name="Miyauchi S."/>
            <person name="Serrano A."/>
            <person name="Linde D."/>
            <person name="Babiker R."/>
            <person name="Drula E."/>
            <person name="Ayuso-Fernandez I."/>
            <person name="Pacheco R."/>
            <person name="Padilla G."/>
            <person name="Ferreira P."/>
            <person name="Barriuso J."/>
            <person name="Kellner H."/>
            <person name="Castanera R."/>
            <person name="Alfaro M."/>
            <person name="Ramirez L."/>
            <person name="Pisabarro A.G."/>
            <person name="Kuo A."/>
            <person name="Tritt A."/>
            <person name="Lipzen A."/>
            <person name="He G."/>
            <person name="Yan M."/>
            <person name="Ng V."/>
            <person name="Cullen D."/>
            <person name="Martin F."/>
            <person name="Rosso M.-N."/>
            <person name="Henrissat B."/>
            <person name="Hibbett D."/>
            <person name="Martinez A.T."/>
            <person name="Grigoriev I.V."/>
        </authorList>
    </citation>
    <scope>NUCLEOTIDE SEQUENCE</scope>
    <source>
        <strain evidence="4">ATCC 90797</strain>
    </source>
</reference>
<feature type="non-terminal residue" evidence="4">
    <location>
        <position position="448"/>
    </location>
</feature>
<keyword evidence="2" id="KW-0812">Transmembrane</keyword>
<organism evidence="4 5">
    <name type="scientific">Pleurotus eryngii</name>
    <name type="common">Boletus of the steppes</name>
    <dbReference type="NCBI Taxonomy" id="5323"/>
    <lineage>
        <taxon>Eukaryota</taxon>
        <taxon>Fungi</taxon>
        <taxon>Dikarya</taxon>
        <taxon>Basidiomycota</taxon>
        <taxon>Agaricomycotina</taxon>
        <taxon>Agaricomycetes</taxon>
        <taxon>Agaricomycetidae</taxon>
        <taxon>Agaricales</taxon>
        <taxon>Pleurotineae</taxon>
        <taxon>Pleurotaceae</taxon>
        <taxon>Pleurotus</taxon>
    </lineage>
</organism>
<dbReference type="EMBL" id="MU154523">
    <property type="protein sequence ID" value="KAF9501459.1"/>
    <property type="molecule type" value="Genomic_DNA"/>
</dbReference>
<dbReference type="OrthoDB" id="3004525at2759"/>
<evidence type="ECO:0000256" key="1">
    <source>
        <dbReference type="SAM" id="MobiDB-lite"/>
    </source>
</evidence>
<keyword evidence="2" id="KW-1133">Transmembrane helix</keyword>
<dbReference type="Proteomes" id="UP000807025">
    <property type="component" value="Unassembled WGS sequence"/>
</dbReference>
<feature type="domain" description="CxC2-like cysteine cluster KDZ transposase-associated" evidence="3">
    <location>
        <begin position="236"/>
        <end position="344"/>
    </location>
</feature>
<dbReference type="Pfam" id="PF18803">
    <property type="entry name" value="CxC2"/>
    <property type="match status" value="1"/>
</dbReference>
<feature type="region of interest" description="Disordered" evidence="1">
    <location>
        <begin position="96"/>
        <end position="124"/>
    </location>
</feature>
<protein>
    <recommendedName>
        <fullName evidence="3">CxC2-like cysteine cluster KDZ transposase-associated domain-containing protein</fullName>
    </recommendedName>
</protein>
<name>A0A9P6DJU3_PLEER</name>
<accession>A0A9P6DJU3</accession>
<proteinExistence type="predicted"/>
<gene>
    <name evidence="4" type="ORF">BDN71DRAFT_1460894</name>
</gene>